<accession>A0ACC3MXX4</accession>
<dbReference type="Proteomes" id="UP001281147">
    <property type="component" value="Unassembled WGS sequence"/>
</dbReference>
<proteinExistence type="predicted"/>
<name>A0ACC3MXX4_9PEZI</name>
<dbReference type="EMBL" id="JAUTXU010000122">
    <property type="protein sequence ID" value="KAK3706169.1"/>
    <property type="molecule type" value="Genomic_DNA"/>
</dbReference>
<comment type="caution">
    <text evidence="1">The sequence shown here is derived from an EMBL/GenBank/DDBJ whole genome shotgun (WGS) entry which is preliminary data.</text>
</comment>
<gene>
    <name evidence="1" type="ORF">LTR37_012870</name>
</gene>
<reference evidence="1" key="1">
    <citation type="submission" date="2023-07" db="EMBL/GenBank/DDBJ databases">
        <title>Black Yeasts Isolated from many extreme environments.</title>
        <authorList>
            <person name="Coleine C."/>
            <person name="Stajich J.E."/>
            <person name="Selbmann L."/>
        </authorList>
    </citation>
    <scope>NUCLEOTIDE SEQUENCE</scope>
    <source>
        <strain evidence="1">CCFEE 5714</strain>
    </source>
</reference>
<sequence>MPSTLAGQKRRAPAESDDYDSDEIVVATKERETPRPALREIPANSYQNKRQRYLDCVLVPKAQPTPAATPAPVASQPVRSTHTAAASADAPDTASSKPARPRRSRSRPSYAPEPLLIDSSEDELVNKAPKAKKRAVAPKKETSPADADAYNGSSSSTDSDTAGSAPESSDSDTAGSAPKSSDSEIAAPKNTKGRTVIAKGTLAMKKQSEPGPPEEKEMVTSKRMLRLTVREPGAPKGLDETLAPLCDIRDIFADMTTKALDSGLREALQHLRGHSVRVATMCSGTESPILALQMIQDTLKSSWGLDLGMQHAYSAEIEPFKQAYIERNFRPPLLFRDITEFPEAIKQNVPMATTAYGGEAVIPSEIDILVVGTSCVDLSNLNKHSKTLEDGGESGRTWESVLAVCNPPKGTHRPKVVILENVFGKAPWDQMLGQYEEIGYEVAGVLVDSKNYYLPQTRQRGYMVCFDKTQMATAYVESPSEAWKSLMAGFKRYASSPVSSFLLANDQIVARPNARPDESKREVDWSKCEITQAKYRMEKGLGTARPATHWQESGSMLPPEHGSRSWFNKQVERVKDTIDVCLLRRAIYGRYDIRFKTRVVDLSQNVYMSQDTAPSGITGCITPSGQFYVTDAARALDPKESLALQGIPLAKISVTTETPSELQSLAGNAMTSTVIGSALLSALIVGHKFIGSKDRSGSRPQGQRAVQKTDIVPCATDAVTVISGEDDIRIKSFFASAVKAMRRCYCEQNTAITHKDIQRCADCDHTTCVSCGGNPGHSYCQAQQLSRGRNHRQTFEDEMRSMLPLRLNPPSVKHFESIAVKAKGNHDLNAAYVDLVQAATDDLLGLGEFRRTHCWTITWRSERGLGRLELVLTEKHAEWRFYVDAPAHLATNDPLRQALIQPVAKAAISDSLFGVRWKWRHPVAKSITASCHKQGEDIPTFWSRHRMPDYNNHKQPSSLTISVVEGATLKFEHAIEGKYICLPRCGTAFDSLYKRVDTGTNQTPLYLFLDQTRTKSSDEDPFIISQLPERLEYNEVRPEVARLEPSWRPWAAEKSVTSVNLAGHEWVQLTSGRNFGPAPTTVSVHSSGGVIDQTRVIDCYQAAELVSGTVSGPDSLLQAKTKERDPSSGEDGLLSVPSWVIEPMLRVLPHDQWHSYEDVNEAKPCQQCAPSKPKLKWMLGGKKSTIRPYEDPKGAADYESLVKSRPEASVVEVQDHLHSESVVVRLAVNLRSLAHRARARLPSHLEKSVNFKWMLTKLSHSAGKASFPPFRLAGTKGIAPYNADLQMSIDLFPQQRLQLAWMMQQEAGDCQAFVLEESEEALLPVGRRIEMRASTALHIRGGICADHPGFGKTILTIALVQSESIYKKRIEMLRGLEARQGSSAPGLLPTTATLILCTATILRQWVSEVHEKLGSKEGVFAINNNADLAKLTLQDFERAKIIIVNRSVLGQESYAERLAAFTGVPGPVAARGRAFEQWLAFATEDIPKHLHILKTAGQSELTRQVREKYARNIDDESLKAEIPSRRLRGKDYMTADKQKSTSTTSKAAPKSIHPAASPLFEMFYWNRIVVDEFHTYTPRENAAIYRLKADKKWGLSGTPAVDDVCDVARLAALLGVPLRFRSSRAYLKQRNIRELQKEMTDFERFDEMRQIPSTSLHSQTHEQCQRFLDRFVRRNVSDAAGIEYQEHLVPVELDLHHLALYTEVSQHLNSSEMRIKKASRSKTTDRDLRLDDAVASSHTAEEALLKTASFCRSDEPGEKGSLVGIEALIKTRQQEVRQCLEKLPEAFKAARSAEPEAFSTWSKGTISTDVLGDEETYSRVIHVFNATTDDASCRSRSTAQVESSHAASYEDDNEDGIERGNESGRVLTSEANSIVRRLLVSNRSLRFVRNVKAVSDALTTSSCNRCEAAFSRDTDMAVSAWCGHTICKSCHQHIKDQSLARCPAKGCSAEMRDHHLLWTNKMGGSRGVSPSGAKIQAAMKLLHKIKKDGDQAILFVQYESQLDEIAKALSDSNITATIIQNLQVAGRDIEDFRNTADGPERKTVIVLNASDEAAAGSNLQNANHVIFLSPLLRDSQYAYEATMAQATGRVRRHGQQKKIHVYRIVALNTIDVDILEHRERRVNALVEQDAKMVHAPKRVQEMDMLNEPAPERTQLVRENERFSLRPQSWLMCYGDGSSADDAEAMAKLKGKSRVMGWDDFSSLVKFSKDYLDD</sequence>
<evidence type="ECO:0000313" key="2">
    <source>
        <dbReference type="Proteomes" id="UP001281147"/>
    </source>
</evidence>
<keyword evidence="2" id="KW-1185">Reference proteome</keyword>
<protein>
    <submittedName>
        <fullName evidence="1">Uncharacterized protein</fullName>
    </submittedName>
</protein>
<evidence type="ECO:0000313" key="1">
    <source>
        <dbReference type="EMBL" id="KAK3706169.1"/>
    </source>
</evidence>
<organism evidence="1 2">
    <name type="scientific">Vermiconidia calcicola</name>
    <dbReference type="NCBI Taxonomy" id="1690605"/>
    <lineage>
        <taxon>Eukaryota</taxon>
        <taxon>Fungi</taxon>
        <taxon>Dikarya</taxon>
        <taxon>Ascomycota</taxon>
        <taxon>Pezizomycotina</taxon>
        <taxon>Dothideomycetes</taxon>
        <taxon>Dothideomycetidae</taxon>
        <taxon>Mycosphaerellales</taxon>
        <taxon>Extremaceae</taxon>
        <taxon>Vermiconidia</taxon>
    </lineage>
</organism>